<keyword evidence="2" id="KW-1185">Reference proteome</keyword>
<dbReference type="EMBL" id="BONG01000041">
    <property type="protein sequence ID" value="GIF92154.1"/>
    <property type="molecule type" value="Genomic_DNA"/>
</dbReference>
<dbReference type="AlphaFoldDB" id="A0A8J3KBM2"/>
<proteinExistence type="predicted"/>
<reference evidence="1 2" key="1">
    <citation type="submission" date="2021-01" db="EMBL/GenBank/DDBJ databases">
        <title>Whole genome shotgun sequence of Catellatospora chokoriensis NBRC 107358.</title>
        <authorList>
            <person name="Komaki H."/>
            <person name="Tamura T."/>
        </authorList>
    </citation>
    <scope>NUCLEOTIDE SEQUENCE [LARGE SCALE GENOMIC DNA]</scope>
    <source>
        <strain evidence="1 2">NBRC 107358</strain>
    </source>
</reference>
<comment type="caution">
    <text evidence="1">The sequence shown here is derived from an EMBL/GenBank/DDBJ whole genome shotgun (WGS) entry which is preliminary data.</text>
</comment>
<evidence type="ECO:0000313" key="2">
    <source>
        <dbReference type="Proteomes" id="UP000619293"/>
    </source>
</evidence>
<protein>
    <submittedName>
        <fullName evidence="1">Uncharacterized protein</fullName>
    </submittedName>
</protein>
<organism evidence="1 2">
    <name type="scientific">Catellatospora chokoriensis</name>
    <dbReference type="NCBI Taxonomy" id="310353"/>
    <lineage>
        <taxon>Bacteria</taxon>
        <taxon>Bacillati</taxon>
        <taxon>Actinomycetota</taxon>
        <taxon>Actinomycetes</taxon>
        <taxon>Micromonosporales</taxon>
        <taxon>Micromonosporaceae</taxon>
        <taxon>Catellatospora</taxon>
    </lineage>
</organism>
<gene>
    <name evidence="1" type="ORF">Cch02nite_55980</name>
</gene>
<name>A0A8J3KBM2_9ACTN</name>
<dbReference type="Proteomes" id="UP000619293">
    <property type="component" value="Unassembled WGS sequence"/>
</dbReference>
<accession>A0A8J3KBM2</accession>
<dbReference type="RefSeq" id="WP_191841910.1">
    <property type="nucleotide sequence ID" value="NZ_BAAALB010000016.1"/>
</dbReference>
<evidence type="ECO:0000313" key="1">
    <source>
        <dbReference type="EMBL" id="GIF92154.1"/>
    </source>
</evidence>
<sequence length="212" mass="23693">MIDWVTVADLGTAAGTALLAVATFAATRSASRATATAERALLESLRPILVPSRWEDPTQEIRFLDGRWFLVYGGRAVLETTDNVVYIAMSVRNVGRGLAVLHGWDMPAEEHSAHRDPADFRRLTRDVYVPAGDQGFSQVTVRDPTCQEFRTICDIASAGGDLWLDLLYGDAERTQRVITRFVVTRSPVQDSTEHDWALTANRHWNLDRPDPR</sequence>